<comment type="similarity">
    <text evidence="2">Belongs to the outer membrane factor (OMF) (TC 1.B.17) family.</text>
</comment>
<dbReference type="Proteomes" id="UP000290283">
    <property type="component" value="Unassembled WGS sequence"/>
</dbReference>
<reference evidence="10" key="1">
    <citation type="submission" date="2019-01" db="EMBL/GenBank/DDBJ databases">
        <title>Cytophagaceae bacterium strain CAR-16.</title>
        <authorList>
            <person name="Chen W.-M."/>
        </authorList>
    </citation>
    <scope>NUCLEOTIDE SEQUENCE [LARGE SCALE GENOMIC DNA]</scope>
    <source>
        <strain evidence="10">LLJ-11</strain>
    </source>
</reference>
<dbReference type="EMBL" id="SBKO01000001">
    <property type="protein sequence ID" value="RXR20705.1"/>
    <property type="molecule type" value="Genomic_DNA"/>
</dbReference>
<dbReference type="GO" id="GO:1990281">
    <property type="term" value="C:efflux pump complex"/>
    <property type="evidence" value="ECO:0007669"/>
    <property type="project" value="TreeGrafter"/>
</dbReference>
<evidence type="ECO:0000256" key="1">
    <source>
        <dbReference type="ARBA" id="ARBA00004442"/>
    </source>
</evidence>
<dbReference type="Gene3D" id="1.20.1600.10">
    <property type="entry name" value="Outer membrane efflux proteins (OEP)"/>
    <property type="match status" value="1"/>
</dbReference>
<evidence type="ECO:0000256" key="4">
    <source>
        <dbReference type="ARBA" id="ARBA00022452"/>
    </source>
</evidence>
<evidence type="ECO:0000256" key="3">
    <source>
        <dbReference type="ARBA" id="ARBA00022448"/>
    </source>
</evidence>
<dbReference type="AlphaFoldDB" id="A0A4Q1K5Q6"/>
<dbReference type="SUPFAM" id="SSF56954">
    <property type="entry name" value="Outer membrane efflux proteins (OEP)"/>
    <property type="match status" value="1"/>
</dbReference>
<comment type="subcellular location">
    <subcellularLocation>
        <location evidence="1">Cell outer membrane</location>
    </subcellularLocation>
</comment>
<dbReference type="PANTHER" id="PTHR30026:SF20">
    <property type="entry name" value="OUTER MEMBRANE PROTEIN TOLC"/>
    <property type="match status" value="1"/>
</dbReference>
<evidence type="ECO:0000256" key="8">
    <source>
        <dbReference type="SAM" id="SignalP"/>
    </source>
</evidence>
<dbReference type="InterPro" id="IPR051906">
    <property type="entry name" value="TolC-like"/>
</dbReference>
<keyword evidence="7" id="KW-0998">Cell outer membrane</keyword>
<accession>A0A4Q1K5Q6</accession>
<dbReference type="Pfam" id="PF02321">
    <property type="entry name" value="OEP"/>
    <property type="match status" value="1"/>
</dbReference>
<dbReference type="GO" id="GO:0009279">
    <property type="term" value="C:cell outer membrane"/>
    <property type="evidence" value="ECO:0007669"/>
    <property type="project" value="UniProtKB-SubCell"/>
</dbReference>
<evidence type="ECO:0000256" key="2">
    <source>
        <dbReference type="ARBA" id="ARBA00007613"/>
    </source>
</evidence>
<dbReference type="PANTHER" id="PTHR30026">
    <property type="entry name" value="OUTER MEMBRANE PROTEIN TOLC"/>
    <property type="match status" value="1"/>
</dbReference>
<dbReference type="GO" id="GO:0015288">
    <property type="term" value="F:porin activity"/>
    <property type="evidence" value="ECO:0007669"/>
    <property type="project" value="TreeGrafter"/>
</dbReference>
<feature type="chain" id="PRO_5020874214" evidence="8">
    <location>
        <begin position="20"/>
        <end position="449"/>
    </location>
</feature>
<evidence type="ECO:0000256" key="7">
    <source>
        <dbReference type="ARBA" id="ARBA00023237"/>
    </source>
</evidence>
<dbReference type="GO" id="GO:0015562">
    <property type="term" value="F:efflux transmembrane transporter activity"/>
    <property type="evidence" value="ECO:0007669"/>
    <property type="project" value="InterPro"/>
</dbReference>
<name>A0A4Q1K5Q6_9FLAO</name>
<organism evidence="9 10">
    <name type="scientific">Flavobacterium amnicola</name>
    <dbReference type="NCBI Taxonomy" id="2506422"/>
    <lineage>
        <taxon>Bacteria</taxon>
        <taxon>Pseudomonadati</taxon>
        <taxon>Bacteroidota</taxon>
        <taxon>Flavobacteriia</taxon>
        <taxon>Flavobacteriales</taxon>
        <taxon>Flavobacteriaceae</taxon>
        <taxon>Flavobacterium</taxon>
    </lineage>
</organism>
<keyword evidence="6" id="KW-0472">Membrane</keyword>
<keyword evidence="4" id="KW-1134">Transmembrane beta strand</keyword>
<feature type="signal peptide" evidence="8">
    <location>
        <begin position="1"/>
        <end position="19"/>
    </location>
</feature>
<comment type="caution">
    <text evidence="9">The sequence shown here is derived from an EMBL/GenBank/DDBJ whole genome shotgun (WGS) entry which is preliminary data.</text>
</comment>
<dbReference type="RefSeq" id="WP_129433853.1">
    <property type="nucleotide sequence ID" value="NZ_SBKO01000001.1"/>
</dbReference>
<keyword evidence="10" id="KW-1185">Reference proteome</keyword>
<evidence type="ECO:0000256" key="6">
    <source>
        <dbReference type="ARBA" id="ARBA00023136"/>
    </source>
</evidence>
<sequence length="449" mass="50780">MKKGIVLIALIFFQVQLFAQETTTTSKSYSLKEAIDHAVKNNYSAINANRDYEAAKLKKKETTTMGLPQINGNLGYQNTFAIQQQGIEAQNFNPSAPADAIDVVGFGLKHNMVGTLTLNQLIFDGSYLVGLQSAKTYLKISENAQKKTAQEITELTTTAYGNVLMSEESIKIIERNQQTLEKTLKDTRETYKNGFLEEESVERLQITLTAVKSSYDYANRMKTIATNMLKLLMGIDLDESITLTEKLDALTTSNIDMALLNENFDLQNNIDYQISKNLEDSKRLQLKYEKSKALPSLSAQVNFGYNTFGKEFTMFNANNRWYNFSNLGIGLNVPIFSSFARSSRTAQAKIAFEQAKTKLIETEQTLKLQYQKAKSDYEYSVAQYNSAKSTLRLAERIENKQSIKFKEGLSTSFEFTEAQNQLFSAQQSYLQTMVDIINKRATLQKVINK</sequence>
<protein>
    <submittedName>
        <fullName evidence="9">TolC family protein</fullName>
    </submittedName>
</protein>
<dbReference type="OrthoDB" id="367883at2"/>
<proteinExistence type="inferred from homology"/>
<gene>
    <name evidence="9" type="ORF">EQG63_01870</name>
</gene>
<evidence type="ECO:0000313" key="9">
    <source>
        <dbReference type="EMBL" id="RXR20705.1"/>
    </source>
</evidence>
<evidence type="ECO:0000256" key="5">
    <source>
        <dbReference type="ARBA" id="ARBA00022692"/>
    </source>
</evidence>
<dbReference type="InterPro" id="IPR003423">
    <property type="entry name" value="OMP_efflux"/>
</dbReference>
<keyword evidence="3" id="KW-0813">Transport</keyword>
<evidence type="ECO:0000313" key="10">
    <source>
        <dbReference type="Proteomes" id="UP000290283"/>
    </source>
</evidence>
<keyword evidence="8" id="KW-0732">Signal</keyword>
<keyword evidence="5" id="KW-0812">Transmembrane</keyword>